<dbReference type="AlphaFoldDB" id="A0A0M0K729"/>
<feature type="compositionally biased region" description="Basic and acidic residues" evidence="1">
    <location>
        <begin position="8"/>
        <end position="28"/>
    </location>
</feature>
<proteinExistence type="predicted"/>
<keyword evidence="3" id="KW-1185">Reference proteome</keyword>
<protein>
    <recommendedName>
        <fullName evidence="4">CHCH domain-containing protein</fullName>
    </recommendedName>
</protein>
<gene>
    <name evidence="2" type="ORF">Ctob_008625</name>
</gene>
<feature type="region of interest" description="Disordered" evidence="1">
    <location>
        <begin position="1"/>
        <end position="33"/>
    </location>
</feature>
<dbReference type="OrthoDB" id="9971592at2759"/>
<sequence length="85" mass="9407">MSSQTKEIVTERTDAARSVHRPGEESSKLKPGSCEELGKASVKCIEKHGYNRSAPECLVHFDAYKECRKKETASRQGLKSFFGSG</sequence>
<dbReference type="EMBL" id="JWZX01001159">
    <property type="protein sequence ID" value="KOO34610.1"/>
    <property type="molecule type" value="Genomic_DNA"/>
</dbReference>
<organism evidence="2 3">
    <name type="scientific">Chrysochromulina tobinii</name>
    <dbReference type="NCBI Taxonomy" id="1460289"/>
    <lineage>
        <taxon>Eukaryota</taxon>
        <taxon>Haptista</taxon>
        <taxon>Haptophyta</taxon>
        <taxon>Prymnesiophyceae</taxon>
        <taxon>Prymnesiales</taxon>
        <taxon>Chrysochromulinaceae</taxon>
        <taxon>Chrysochromulina</taxon>
    </lineage>
</organism>
<comment type="caution">
    <text evidence="2">The sequence shown here is derived from an EMBL/GenBank/DDBJ whole genome shotgun (WGS) entry which is preliminary data.</text>
</comment>
<name>A0A0M0K729_9EUKA</name>
<dbReference type="InterPro" id="IPR009069">
    <property type="entry name" value="Cys_alpha_HP_mot_SF"/>
</dbReference>
<reference evidence="3" key="1">
    <citation type="journal article" date="2015" name="PLoS Genet.">
        <title>Genome Sequence and Transcriptome Analyses of Chrysochromulina tobin: Metabolic Tools for Enhanced Algal Fitness in the Prominent Order Prymnesiales (Haptophyceae).</title>
        <authorList>
            <person name="Hovde B.T."/>
            <person name="Deodato C.R."/>
            <person name="Hunsperger H.M."/>
            <person name="Ryken S.A."/>
            <person name="Yost W."/>
            <person name="Jha R.K."/>
            <person name="Patterson J."/>
            <person name="Monnat R.J. Jr."/>
            <person name="Barlow S.B."/>
            <person name="Starkenburg S.R."/>
            <person name="Cattolico R.A."/>
        </authorList>
    </citation>
    <scope>NUCLEOTIDE SEQUENCE</scope>
    <source>
        <strain evidence="3">CCMP291</strain>
    </source>
</reference>
<dbReference type="PROSITE" id="PS51808">
    <property type="entry name" value="CHCH"/>
    <property type="match status" value="1"/>
</dbReference>
<dbReference type="Proteomes" id="UP000037460">
    <property type="component" value="Unassembled WGS sequence"/>
</dbReference>
<evidence type="ECO:0000256" key="1">
    <source>
        <dbReference type="SAM" id="MobiDB-lite"/>
    </source>
</evidence>
<evidence type="ECO:0008006" key="4">
    <source>
        <dbReference type="Google" id="ProtNLM"/>
    </source>
</evidence>
<accession>A0A0M0K729</accession>
<evidence type="ECO:0000313" key="2">
    <source>
        <dbReference type="EMBL" id="KOO34610.1"/>
    </source>
</evidence>
<evidence type="ECO:0000313" key="3">
    <source>
        <dbReference type="Proteomes" id="UP000037460"/>
    </source>
</evidence>
<dbReference type="SUPFAM" id="SSF47072">
    <property type="entry name" value="Cysteine alpha-hairpin motif"/>
    <property type="match status" value="1"/>
</dbReference>